<sequence length="71" mass="8404">MANNENEKVKEEVEEKKDEKIKATDQLTLDKNKNNCRIHLLSIMERLKDMNAFHPTRKQRSMNMSFGSPLR</sequence>
<gene>
    <name evidence="2" type="ORF">F7O84_05515</name>
</gene>
<accession>A0A7V7QMD5</accession>
<dbReference type="Proteomes" id="UP000461768">
    <property type="component" value="Unassembled WGS sequence"/>
</dbReference>
<reference evidence="2 3" key="2">
    <citation type="submission" date="2020-02" db="EMBL/GenBank/DDBJ databases">
        <title>Candidatus Galacturonibacter soehngenii shows hetero-acetogenic catabolism of galacturonic acid but lacks a canonical carbon monoxide dehydrogenase/acetyl-CoA synthase complex.</title>
        <authorList>
            <person name="Diender M."/>
            <person name="Stouten G.R."/>
            <person name="Petersen J.F."/>
            <person name="Nielsen P.H."/>
            <person name="Dueholm M.S."/>
            <person name="Pronk J.T."/>
            <person name="Van Loosdrecht M.C.M."/>
        </authorList>
    </citation>
    <scope>NUCLEOTIDE SEQUENCE [LARGE SCALE GENOMIC DNA]</scope>
    <source>
        <strain evidence="2">GalUA</strain>
    </source>
</reference>
<name>A0A7V7QMD5_9FIRM</name>
<comment type="caution">
    <text evidence="2">The sequence shown here is derived from an EMBL/GenBank/DDBJ whole genome shotgun (WGS) entry which is preliminary data.</text>
</comment>
<evidence type="ECO:0000256" key="1">
    <source>
        <dbReference type="SAM" id="MobiDB-lite"/>
    </source>
</evidence>
<dbReference type="AlphaFoldDB" id="A0A7V7QMD5"/>
<keyword evidence="3" id="KW-1185">Reference proteome</keyword>
<evidence type="ECO:0000313" key="3">
    <source>
        <dbReference type="Proteomes" id="UP000461768"/>
    </source>
</evidence>
<organism evidence="2 3">
    <name type="scientific">Candidatus Galacturonatibacter soehngenii</name>
    <dbReference type="NCBI Taxonomy" id="2307010"/>
    <lineage>
        <taxon>Bacteria</taxon>
        <taxon>Bacillati</taxon>
        <taxon>Bacillota</taxon>
        <taxon>Clostridia</taxon>
        <taxon>Lachnospirales</taxon>
        <taxon>Lachnospiraceae</taxon>
        <taxon>Candidatus Galacturonatibacter</taxon>
    </lineage>
</organism>
<feature type="region of interest" description="Disordered" evidence="1">
    <location>
        <begin position="52"/>
        <end position="71"/>
    </location>
</feature>
<proteinExistence type="predicted"/>
<reference evidence="2 3" key="1">
    <citation type="submission" date="2019-09" db="EMBL/GenBank/DDBJ databases">
        <authorList>
            <person name="Valk L.C."/>
        </authorList>
    </citation>
    <scope>NUCLEOTIDE SEQUENCE [LARGE SCALE GENOMIC DNA]</scope>
    <source>
        <strain evidence="2">GalUA</strain>
    </source>
</reference>
<evidence type="ECO:0000313" key="2">
    <source>
        <dbReference type="EMBL" id="KAB1439844.1"/>
    </source>
</evidence>
<feature type="compositionally biased region" description="Polar residues" evidence="1">
    <location>
        <begin position="61"/>
        <end position="71"/>
    </location>
</feature>
<dbReference type="EMBL" id="WAGX01000004">
    <property type="protein sequence ID" value="KAB1439844.1"/>
    <property type="molecule type" value="Genomic_DNA"/>
</dbReference>
<protein>
    <submittedName>
        <fullName evidence="2">Uncharacterized protein</fullName>
    </submittedName>
</protein>